<keyword evidence="2" id="KW-0472">Membrane</keyword>
<sequence>MSPARALPAVETVPEARDAGPAAIGEQQELKLESAQDRRVPEDTISENSWLSSIKDDYPARRHQTGSPQLHPLLKARPRSRDRRRSSGIPVARPDYTHRRASADYAWHGLEEEQVGSSGSDLDPRSSASRSPTRQQKRARLSFHSAYSGSMLPAARTNVQGDSSSDDPTPKNTSLAGMTPEPQLEATQQDDASKVGGPSVPDFLGYLDKDAPAVPVDGTEQSIADAASWNATTTNGKASPSAQSSSSSSTTGSPYSDQSSERTTDTERSSSPERSVDGDETPVAPVLNFVETSLHAASKRRSSLFDVDRYGTPEMPRGTANLPHIPVSVLTPRVPNQGHPKHLPRAEKLPLSGYELLASRISSSSSSTSPGARSHPGSDSSSSTATPREHIPRRHSSASNIYYRSSFLESEPTIQPIYRRFKAMNHRLLLHLQDELSELEEQLHRLDTTDTQTRRLQNRILPASRRAEALAGGELQSHKTDILAKIGFKLGQYNHALSSFTTTRDIPSPSPSDVNEYRRYLATHQPVTEVEARFLDSIDDLVTLAPPNSSPSPPSSSSPSRAPSPSAAAAASAGTTTTTAAAARARDQQYYQALKTTAHDAAESSSSGPEPASPIPIPGTMHGNSWRNGRGHLRGSSSISHSPSPGLAPLPPTPRLPSSMSRPRSSSEAAFMTSRVGTPRLGTPRTGTPSVGGGGGVGNLDDVATAPLPTIKVDPVVKLAQGSREGRAAAAASADLSVVHVAIALAVAVLLPILAFSIIPGFVGRLIVVFLVGMSVVGSVVQSGSVGAGGGAAAGSSSKDLFLSVAIYTGVMAVVAGVLQG</sequence>
<feature type="transmembrane region" description="Helical" evidence="2">
    <location>
        <begin position="801"/>
        <end position="819"/>
    </location>
</feature>
<feature type="compositionally biased region" description="Polar residues" evidence="1">
    <location>
        <begin position="115"/>
        <end position="134"/>
    </location>
</feature>
<dbReference type="Pfam" id="PF20237">
    <property type="entry name" value="DUF6594"/>
    <property type="match status" value="1"/>
</dbReference>
<dbReference type="EMBL" id="JAWRVE010000284">
    <property type="protein sequence ID" value="KAL1846013.1"/>
    <property type="molecule type" value="Genomic_DNA"/>
</dbReference>
<accession>A0ABR3VVD5</accession>
<feature type="region of interest" description="Disordered" evidence="1">
    <location>
        <begin position="596"/>
        <end position="697"/>
    </location>
</feature>
<feature type="transmembrane region" description="Helical" evidence="2">
    <location>
        <begin position="762"/>
        <end position="781"/>
    </location>
</feature>
<reference evidence="4 5" key="1">
    <citation type="journal article" date="2024" name="IMA Fungus">
        <title>IMA Genome - F19 : A genome assembly and annotation guide to empower mycologists, including annotated draft genome sequences of Ceratocystis pirilliformis, Diaporthe australafricana, Fusarium ophioides, Paecilomyces lecythidis, and Sporothrix stenoceras.</title>
        <authorList>
            <person name="Aylward J."/>
            <person name="Wilson A.M."/>
            <person name="Visagie C.M."/>
            <person name="Spraker J."/>
            <person name="Barnes I."/>
            <person name="Buitendag C."/>
            <person name="Ceriani C."/>
            <person name="Del Mar Angel L."/>
            <person name="du Plessis D."/>
            <person name="Fuchs T."/>
            <person name="Gasser K."/>
            <person name="Kramer D."/>
            <person name="Li W."/>
            <person name="Munsamy K."/>
            <person name="Piso A."/>
            <person name="Price J.L."/>
            <person name="Sonnekus B."/>
            <person name="Thomas C."/>
            <person name="van der Nest A."/>
            <person name="van Dijk A."/>
            <person name="van Heerden A."/>
            <person name="van Vuuren N."/>
            <person name="Yilmaz N."/>
            <person name="Duong T.A."/>
            <person name="van der Merwe N.A."/>
            <person name="Wingfield M.J."/>
            <person name="Wingfield B.D."/>
        </authorList>
    </citation>
    <scope>NUCLEOTIDE SEQUENCE [LARGE SCALE GENOMIC DNA]</scope>
    <source>
        <strain evidence="4 5">CMW 18300</strain>
    </source>
</reference>
<evidence type="ECO:0000256" key="2">
    <source>
        <dbReference type="SAM" id="Phobius"/>
    </source>
</evidence>
<keyword evidence="2" id="KW-1133">Transmembrane helix</keyword>
<proteinExistence type="predicted"/>
<feature type="compositionally biased region" description="Polar residues" evidence="1">
    <location>
        <begin position="157"/>
        <end position="176"/>
    </location>
</feature>
<feature type="domain" description="DUF6594" evidence="3">
    <location>
        <begin position="405"/>
        <end position="554"/>
    </location>
</feature>
<feature type="compositionally biased region" description="Low complexity" evidence="1">
    <location>
        <begin position="675"/>
        <end position="689"/>
    </location>
</feature>
<feature type="compositionally biased region" description="Low complexity" evidence="1">
    <location>
        <begin position="656"/>
        <end position="667"/>
    </location>
</feature>
<gene>
    <name evidence="4" type="ORF">Daus18300_014388</name>
</gene>
<feature type="compositionally biased region" description="Basic and acidic residues" evidence="1">
    <location>
        <begin position="259"/>
        <end position="277"/>
    </location>
</feature>
<feature type="compositionally biased region" description="Low complexity" evidence="1">
    <location>
        <begin position="557"/>
        <end position="582"/>
    </location>
</feature>
<feature type="transmembrane region" description="Helical" evidence="2">
    <location>
        <begin position="736"/>
        <end position="755"/>
    </location>
</feature>
<evidence type="ECO:0000313" key="5">
    <source>
        <dbReference type="Proteomes" id="UP001583177"/>
    </source>
</evidence>
<dbReference type="InterPro" id="IPR046529">
    <property type="entry name" value="DUF6594"/>
</dbReference>
<protein>
    <recommendedName>
        <fullName evidence="3">DUF6594 domain-containing protein</fullName>
    </recommendedName>
</protein>
<feature type="compositionally biased region" description="Polar residues" evidence="1">
    <location>
        <begin position="377"/>
        <end position="386"/>
    </location>
</feature>
<comment type="caution">
    <text evidence="4">The sequence shown here is derived from an EMBL/GenBank/DDBJ whole genome shotgun (WGS) entry which is preliminary data.</text>
</comment>
<keyword evidence="5" id="KW-1185">Reference proteome</keyword>
<feature type="compositionally biased region" description="Pro residues" evidence="1">
    <location>
        <begin position="646"/>
        <end position="655"/>
    </location>
</feature>
<feature type="compositionally biased region" description="Low complexity" evidence="1">
    <location>
        <begin position="238"/>
        <end position="258"/>
    </location>
</feature>
<organism evidence="4 5">
    <name type="scientific">Diaporthe australafricana</name>
    <dbReference type="NCBI Taxonomy" id="127596"/>
    <lineage>
        <taxon>Eukaryota</taxon>
        <taxon>Fungi</taxon>
        <taxon>Dikarya</taxon>
        <taxon>Ascomycota</taxon>
        <taxon>Pezizomycotina</taxon>
        <taxon>Sordariomycetes</taxon>
        <taxon>Sordariomycetidae</taxon>
        <taxon>Diaporthales</taxon>
        <taxon>Diaporthaceae</taxon>
        <taxon>Diaporthe</taxon>
    </lineage>
</organism>
<evidence type="ECO:0000256" key="1">
    <source>
        <dbReference type="SAM" id="MobiDB-lite"/>
    </source>
</evidence>
<feature type="compositionally biased region" description="Basic residues" evidence="1">
    <location>
        <begin position="74"/>
        <end position="86"/>
    </location>
</feature>
<keyword evidence="2" id="KW-0812">Transmembrane</keyword>
<dbReference type="PANTHER" id="PTHR34502:SF6">
    <property type="entry name" value="DUF6594 DOMAIN-CONTAINING PROTEIN"/>
    <property type="match status" value="1"/>
</dbReference>
<evidence type="ECO:0000313" key="4">
    <source>
        <dbReference type="EMBL" id="KAL1846013.1"/>
    </source>
</evidence>
<dbReference type="Proteomes" id="UP001583177">
    <property type="component" value="Unassembled WGS sequence"/>
</dbReference>
<feature type="compositionally biased region" description="Low complexity" evidence="1">
    <location>
        <begin position="634"/>
        <end position="645"/>
    </location>
</feature>
<dbReference type="PANTHER" id="PTHR34502">
    <property type="entry name" value="DUF6594 DOMAIN-CONTAINING PROTEIN-RELATED"/>
    <property type="match status" value="1"/>
</dbReference>
<feature type="region of interest" description="Disordered" evidence="1">
    <location>
        <begin position="543"/>
        <end position="582"/>
    </location>
</feature>
<evidence type="ECO:0000259" key="3">
    <source>
        <dbReference type="Pfam" id="PF20237"/>
    </source>
</evidence>
<name>A0ABR3VVD5_9PEZI</name>
<feature type="region of interest" description="Disordered" evidence="1">
    <location>
        <begin position="1"/>
        <end position="284"/>
    </location>
</feature>
<feature type="compositionally biased region" description="Low complexity" evidence="1">
    <location>
        <begin position="360"/>
        <end position="369"/>
    </location>
</feature>
<feature type="region of interest" description="Disordered" evidence="1">
    <location>
        <begin position="360"/>
        <end position="396"/>
    </location>
</feature>
<feature type="compositionally biased region" description="Basic and acidic residues" evidence="1">
    <location>
        <begin position="28"/>
        <end position="42"/>
    </location>
</feature>